<evidence type="ECO:0000313" key="11">
    <source>
        <dbReference type="Proteomes" id="UP001228690"/>
    </source>
</evidence>
<dbReference type="GO" id="GO:0004828">
    <property type="term" value="F:serine-tRNA ligase activity"/>
    <property type="evidence" value="ECO:0007669"/>
    <property type="project" value="UniProtKB-EC"/>
</dbReference>
<keyword evidence="11" id="KW-1185">Reference proteome</keyword>
<dbReference type="InterPro" id="IPR042103">
    <property type="entry name" value="SerRS_1_N_sf"/>
</dbReference>
<gene>
    <name evidence="7 10" type="primary">serS</name>
    <name evidence="10" type="ORF">P0082_04770</name>
</gene>
<dbReference type="PANTHER" id="PTHR11778">
    <property type="entry name" value="SERYL-TRNA SYNTHETASE"/>
    <property type="match status" value="1"/>
</dbReference>
<feature type="binding site" evidence="7">
    <location>
        <position position="291"/>
    </location>
    <ligand>
        <name>L-serine</name>
        <dbReference type="ChEBI" id="CHEBI:33384"/>
    </ligand>
</feature>
<feature type="binding site" evidence="7">
    <location>
        <position position="284"/>
    </location>
    <ligand>
        <name>ATP</name>
        <dbReference type="ChEBI" id="CHEBI:30616"/>
    </ligand>
</feature>
<evidence type="ECO:0000256" key="4">
    <source>
        <dbReference type="ARBA" id="ARBA00022840"/>
    </source>
</evidence>
<proteinExistence type="inferred from homology"/>
<evidence type="ECO:0000256" key="2">
    <source>
        <dbReference type="ARBA" id="ARBA00022598"/>
    </source>
</evidence>
<dbReference type="InterPro" id="IPR033729">
    <property type="entry name" value="SerRS_core"/>
</dbReference>
<organism evidence="10 11">
    <name type="scientific">Candidatus Haliotispira prima</name>
    <dbReference type="NCBI Taxonomy" id="3034016"/>
    <lineage>
        <taxon>Bacteria</taxon>
        <taxon>Pseudomonadati</taxon>
        <taxon>Spirochaetota</taxon>
        <taxon>Spirochaetia</taxon>
        <taxon>Spirochaetales</taxon>
        <taxon>Spirochaetaceae</taxon>
        <taxon>Candidatus Haliotispira</taxon>
    </lineage>
</organism>
<comment type="pathway">
    <text evidence="7">Aminoacyl-tRNA biosynthesis; selenocysteinyl-tRNA(Sec) biosynthesis; L-seryl-tRNA(Sec) from L-serine and tRNA(Sec): step 1/1.</text>
</comment>
<feature type="region of interest" description="Disordered" evidence="8">
    <location>
        <begin position="351"/>
        <end position="373"/>
    </location>
</feature>
<evidence type="ECO:0000256" key="8">
    <source>
        <dbReference type="SAM" id="MobiDB-lite"/>
    </source>
</evidence>
<feature type="binding site" evidence="7">
    <location>
        <position position="408"/>
    </location>
    <ligand>
        <name>L-serine</name>
        <dbReference type="ChEBI" id="CHEBI:33384"/>
    </ligand>
</feature>
<accession>A0ABY8MJH7</accession>
<evidence type="ECO:0000313" key="10">
    <source>
        <dbReference type="EMBL" id="WGK70176.1"/>
    </source>
</evidence>
<evidence type="ECO:0000256" key="3">
    <source>
        <dbReference type="ARBA" id="ARBA00022741"/>
    </source>
</evidence>
<sequence length="471" mass="52811">MLDLKFVVQNAEAVQRNIDNRFLSHPPVVSEIVELYREHHALHQELDGLRRQRNENAAAAKSLASMSVEERETAKREITERGKKIKETLAIGEQRFQELDAELQQRSRQLPNMTHPAVPVGKVDSDNEELYVVGRIPEFDFVPKGHLELMQEQDWVDFENAARVTGAKHYYLKNEAVFLELSLTRFAADILQKHGFSMCITPDLAREEILTGIGFQPRGEESNTYMLQDDNLCLIGTAEITLGGMYSGQIIDISEQPILLGGLSHCFRKEAGASGQYSKGLYRVHQFSKVEMFVFCKPEDSEQMHRNLLAIEEEVFSALEIPYRVLDICTGDLGAPAYRKFDLEAWMPGRGQASDEESAGSESRSGSNGEWGEITSASNCTDYQARRLSIRYRNEEGKNVSVHTLNGTAIALSRAIIAIIENHQQADGSVRIPKALQPYMGRDSIGPKDKSGAKKSPPSENSVLKKNLSRK</sequence>
<keyword evidence="3 7" id="KW-0547">Nucleotide-binding</keyword>
<dbReference type="Proteomes" id="UP001228690">
    <property type="component" value="Chromosome"/>
</dbReference>
<dbReference type="SUPFAM" id="SSF46589">
    <property type="entry name" value="tRNA-binding arm"/>
    <property type="match status" value="1"/>
</dbReference>
<dbReference type="InterPro" id="IPR002317">
    <property type="entry name" value="Ser-tRNA-ligase_type_1"/>
</dbReference>
<comment type="catalytic activity">
    <reaction evidence="7">
        <text>tRNA(Sec) + L-serine + ATP = L-seryl-tRNA(Sec) + AMP + diphosphate + H(+)</text>
        <dbReference type="Rhea" id="RHEA:42580"/>
        <dbReference type="Rhea" id="RHEA-COMP:9742"/>
        <dbReference type="Rhea" id="RHEA-COMP:10128"/>
        <dbReference type="ChEBI" id="CHEBI:15378"/>
        <dbReference type="ChEBI" id="CHEBI:30616"/>
        <dbReference type="ChEBI" id="CHEBI:33019"/>
        <dbReference type="ChEBI" id="CHEBI:33384"/>
        <dbReference type="ChEBI" id="CHEBI:78442"/>
        <dbReference type="ChEBI" id="CHEBI:78533"/>
        <dbReference type="ChEBI" id="CHEBI:456215"/>
        <dbReference type="EC" id="6.1.1.11"/>
    </reaction>
</comment>
<comment type="domain">
    <text evidence="7">Consists of two distinct domains, a catalytic core and a N-terminal extension that is involved in tRNA binding.</text>
</comment>
<evidence type="ECO:0000256" key="5">
    <source>
        <dbReference type="ARBA" id="ARBA00022917"/>
    </source>
</evidence>
<comment type="function">
    <text evidence="7">Catalyzes the attachment of serine to tRNA(Ser). Is also able to aminoacylate tRNA(Sec) with serine, to form the misacylated tRNA L-seryl-tRNA(Sec), which will be further converted into selenocysteinyl-tRNA(Sec).</text>
</comment>
<feature type="compositionally biased region" description="Low complexity" evidence="8">
    <location>
        <begin position="360"/>
        <end position="373"/>
    </location>
</feature>
<dbReference type="Pfam" id="PF02403">
    <property type="entry name" value="Seryl_tRNA_N"/>
    <property type="match status" value="1"/>
</dbReference>
<dbReference type="HAMAP" id="MF_00176">
    <property type="entry name" value="Ser_tRNA_synth_type1"/>
    <property type="match status" value="1"/>
</dbReference>
<dbReference type="RefSeq" id="WP_326928383.1">
    <property type="nucleotide sequence ID" value="NZ_CP123443.1"/>
</dbReference>
<evidence type="ECO:0000259" key="9">
    <source>
        <dbReference type="PROSITE" id="PS50862"/>
    </source>
</evidence>
<comment type="subcellular location">
    <subcellularLocation>
        <location evidence="7">Cytoplasm</location>
    </subcellularLocation>
</comment>
<dbReference type="Gene3D" id="3.30.930.10">
    <property type="entry name" value="Bira Bifunctional Protein, Domain 2"/>
    <property type="match status" value="1"/>
</dbReference>
<comment type="catalytic activity">
    <reaction evidence="7">
        <text>tRNA(Ser) + L-serine + ATP = L-seryl-tRNA(Ser) + AMP + diphosphate + H(+)</text>
        <dbReference type="Rhea" id="RHEA:12292"/>
        <dbReference type="Rhea" id="RHEA-COMP:9669"/>
        <dbReference type="Rhea" id="RHEA-COMP:9703"/>
        <dbReference type="ChEBI" id="CHEBI:15378"/>
        <dbReference type="ChEBI" id="CHEBI:30616"/>
        <dbReference type="ChEBI" id="CHEBI:33019"/>
        <dbReference type="ChEBI" id="CHEBI:33384"/>
        <dbReference type="ChEBI" id="CHEBI:78442"/>
        <dbReference type="ChEBI" id="CHEBI:78533"/>
        <dbReference type="ChEBI" id="CHEBI:456215"/>
        <dbReference type="EC" id="6.1.1.11"/>
    </reaction>
</comment>
<feature type="binding site" evidence="7">
    <location>
        <begin position="268"/>
        <end position="270"/>
    </location>
    <ligand>
        <name>ATP</name>
        <dbReference type="ChEBI" id="CHEBI:30616"/>
    </ligand>
</feature>
<dbReference type="EC" id="6.1.1.11" evidence="7"/>
<keyword evidence="2 7" id="KW-0436">Ligase</keyword>
<dbReference type="NCBIfam" id="TIGR00414">
    <property type="entry name" value="serS"/>
    <property type="match status" value="1"/>
</dbReference>
<feature type="domain" description="Aminoacyl-transfer RNA synthetases class-II family profile" evidence="9">
    <location>
        <begin position="140"/>
        <end position="433"/>
    </location>
</feature>
<dbReference type="Pfam" id="PF00587">
    <property type="entry name" value="tRNA-synt_2b"/>
    <property type="match status" value="1"/>
</dbReference>
<comment type="subunit">
    <text evidence="7">Homodimer. The tRNA molecule binds across the dimer.</text>
</comment>
<dbReference type="EMBL" id="CP123443">
    <property type="protein sequence ID" value="WGK70176.1"/>
    <property type="molecule type" value="Genomic_DNA"/>
</dbReference>
<dbReference type="PROSITE" id="PS50862">
    <property type="entry name" value="AA_TRNA_LIGASE_II"/>
    <property type="match status" value="1"/>
</dbReference>
<keyword evidence="4 7" id="KW-0067">ATP-binding</keyword>
<feature type="binding site" evidence="7">
    <location>
        <begin position="373"/>
        <end position="376"/>
    </location>
    <ligand>
        <name>ATP</name>
        <dbReference type="ChEBI" id="CHEBI:30616"/>
    </ligand>
</feature>
<keyword evidence="1 7" id="KW-0963">Cytoplasm</keyword>
<comment type="similarity">
    <text evidence="7">Belongs to the class-II aminoacyl-tRNA synthetase family. Type-1 seryl-tRNA synthetase subfamily.</text>
</comment>
<dbReference type="InterPro" id="IPR010978">
    <property type="entry name" value="tRNA-bd_arm"/>
</dbReference>
<name>A0ABY8MJH7_9SPIO</name>
<dbReference type="InterPro" id="IPR015866">
    <property type="entry name" value="Ser-tRNA-synth_1_N"/>
</dbReference>
<evidence type="ECO:0000256" key="6">
    <source>
        <dbReference type="ARBA" id="ARBA00023146"/>
    </source>
</evidence>
<keyword evidence="5 7" id="KW-0648">Protein biosynthesis</keyword>
<feature type="region of interest" description="Disordered" evidence="8">
    <location>
        <begin position="438"/>
        <end position="471"/>
    </location>
</feature>
<dbReference type="Gene3D" id="1.10.287.40">
    <property type="entry name" value="Serine-tRNA synthetase, tRNA binding domain"/>
    <property type="match status" value="1"/>
</dbReference>
<dbReference type="SUPFAM" id="SSF55681">
    <property type="entry name" value="Class II aaRS and biotin synthetases"/>
    <property type="match status" value="1"/>
</dbReference>
<dbReference type="InterPro" id="IPR006195">
    <property type="entry name" value="aa-tRNA-synth_II"/>
</dbReference>
<dbReference type="InterPro" id="IPR002314">
    <property type="entry name" value="aa-tRNA-synt_IIb"/>
</dbReference>
<reference evidence="10 11" key="1">
    <citation type="submission" date="2023-04" db="EMBL/GenBank/DDBJ databases">
        <title>Spirochaete genome identified in red abalone sample constitutes a novel genus.</title>
        <authorList>
            <person name="Sharma S.P."/>
            <person name="Purcell C.M."/>
            <person name="Hyde J.R."/>
            <person name="Severin A.J."/>
        </authorList>
    </citation>
    <scope>NUCLEOTIDE SEQUENCE [LARGE SCALE GENOMIC DNA]</scope>
    <source>
        <strain evidence="10 11">SP-2023</strain>
    </source>
</reference>
<dbReference type="InterPro" id="IPR045864">
    <property type="entry name" value="aa-tRNA-synth_II/BPL/LPL"/>
</dbReference>
<keyword evidence="6 7" id="KW-0030">Aminoacyl-tRNA synthetase</keyword>
<dbReference type="PRINTS" id="PR00981">
    <property type="entry name" value="TRNASYNTHSER"/>
</dbReference>
<dbReference type="CDD" id="cd00770">
    <property type="entry name" value="SerRS_core"/>
    <property type="match status" value="1"/>
</dbReference>
<evidence type="ECO:0000256" key="1">
    <source>
        <dbReference type="ARBA" id="ARBA00022490"/>
    </source>
</evidence>
<protein>
    <recommendedName>
        <fullName evidence="7">Serine--tRNA ligase</fullName>
        <ecNumber evidence="7">6.1.1.11</ecNumber>
    </recommendedName>
    <alternativeName>
        <fullName evidence="7">Seryl-tRNA synthetase</fullName>
        <shortName evidence="7">SerRS</shortName>
    </alternativeName>
    <alternativeName>
        <fullName evidence="7">Seryl-tRNA(Ser/Sec) synthetase</fullName>
    </alternativeName>
</protein>
<evidence type="ECO:0000256" key="7">
    <source>
        <dbReference type="HAMAP-Rule" id="MF_00176"/>
    </source>
</evidence>
<dbReference type="PIRSF" id="PIRSF001529">
    <property type="entry name" value="Ser-tRNA-synth_IIa"/>
    <property type="match status" value="1"/>
</dbReference>
<feature type="binding site" evidence="7">
    <location>
        <begin position="237"/>
        <end position="239"/>
    </location>
    <ligand>
        <name>L-serine</name>
        <dbReference type="ChEBI" id="CHEBI:33384"/>
    </ligand>
</feature>